<evidence type="ECO:0000313" key="10">
    <source>
        <dbReference type="Proteomes" id="UP000294685"/>
    </source>
</evidence>
<dbReference type="RefSeq" id="WP_132071476.1">
    <property type="nucleotide sequence ID" value="NZ_SMLH01000006.1"/>
</dbReference>
<organism evidence="9 10">
    <name type="scientific">Flavobacterium ranwuense</name>
    <dbReference type="NCBI Taxonomy" id="2541725"/>
    <lineage>
        <taxon>Bacteria</taxon>
        <taxon>Pseudomonadati</taxon>
        <taxon>Bacteroidota</taxon>
        <taxon>Flavobacteriia</taxon>
        <taxon>Flavobacteriales</taxon>
        <taxon>Flavobacteriaceae</taxon>
        <taxon>Flavobacterium</taxon>
    </lineage>
</organism>
<keyword evidence="4" id="KW-0472">Membrane</keyword>
<gene>
    <name evidence="9" type="ORF">E0I61_11230</name>
</gene>
<comment type="caution">
    <text evidence="9">The sequence shown here is derived from an EMBL/GenBank/DDBJ whole genome shotgun (WGS) entry which is preliminary data.</text>
</comment>
<dbReference type="InterPro" id="IPR011990">
    <property type="entry name" value="TPR-like_helical_dom_sf"/>
</dbReference>
<evidence type="ECO:0000259" key="7">
    <source>
        <dbReference type="Pfam" id="PF07980"/>
    </source>
</evidence>
<feature type="signal peptide" evidence="6">
    <location>
        <begin position="1"/>
        <end position="23"/>
    </location>
</feature>
<proteinExistence type="inferred from homology"/>
<dbReference type="PROSITE" id="PS51257">
    <property type="entry name" value="PROKAR_LIPOPROTEIN"/>
    <property type="match status" value="1"/>
</dbReference>
<keyword evidence="5" id="KW-0998">Cell outer membrane</keyword>
<sequence>MKKNIKIKVSVLVLCLFSMIGCSDILDQEPLSITTPDNFWVSQPNAESAVAGCYGLLKNTLMDNSAFLYWGEFTGMTFMNSNNWISNYIEGSGNYVLAYRDNTRNWKGFYRAANWALAIEKHVSKMPDSKFKSVAEKNRIIGEAAFIRSLSYFYMARIWGDVPIIDEVIESSDQLIGGDGYIVTKAREEEKKVLDYSLAAANKAISLLQYSSPGNPKWAITANRGSAEALKAHISLWYASRDNNNPQMIAQAVAAATSVINNSNASLIDYTTNLVVDPITGTATNKDFDEMCIGQSKTSLFEINISSEMNESFRVSSDDNTHTGLTLNYPVFKEANYDKSPYIDPEFYGSKMMDSDSDRDNDVRKDLFFSDYNRSDESYLTKYSHRSKDPSATDTYANFSESNILIFRLADIYLLRAEANMKLNNPSAAVADINIIRSKANVPNYTGATDKASLTKTIFDERAIELVGEAQSGFDRIRMNYYTGVNWTNPARTAKEGYFWPVDPSIISINSAIIQTDYWKGRL</sequence>
<dbReference type="Pfam" id="PF07980">
    <property type="entry name" value="SusD_RagB"/>
    <property type="match status" value="1"/>
</dbReference>
<evidence type="ECO:0000313" key="9">
    <source>
        <dbReference type="EMBL" id="TDE28458.1"/>
    </source>
</evidence>
<comment type="similarity">
    <text evidence="2">Belongs to the SusD family.</text>
</comment>
<evidence type="ECO:0000256" key="4">
    <source>
        <dbReference type="ARBA" id="ARBA00023136"/>
    </source>
</evidence>
<feature type="domain" description="RagB/SusD" evidence="7">
    <location>
        <begin position="373"/>
        <end position="503"/>
    </location>
</feature>
<evidence type="ECO:0000256" key="6">
    <source>
        <dbReference type="SAM" id="SignalP"/>
    </source>
</evidence>
<dbReference type="Proteomes" id="UP000294685">
    <property type="component" value="Unassembled WGS sequence"/>
</dbReference>
<dbReference type="EMBL" id="SMLH01000006">
    <property type="protein sequence ID" value="TDE28458.1"/>
    <property type="molecule type" value="Genomic_DNA"/>
</dbReference>
<feature type="chain" id="PRO_5046367385" evidence="6">
    <location>
        <begin position="24"/>
        <end position="523"/>
    </location>
</feature>
<evidence type="ECO:0000256" key="5">
    <source>
        <dbReference type="ARBA" id="ARBA00023237"/>
    </source>
</evidence>
<dbReference type="Gene3D" id="1.25.40.390">
    <property type="match status" value="1"/>
</dbReference>
<name>A0ABY2DPY1_9FLAO</name>
<dbReference type="Pfam" id="PF14322">
    <property type="entry name" value="SusD-like_3"/>
    <property type="match status" value="1"/>
</dbReference>
<evidence type="ECO:0000256" key="1">
    <source>
        <dbReference type="ARBA" id="ARBA00004442"/>
    </source>
</evidence>
<comment type="subcellular location">
    <subcellularLocation>
        <location evidence="1">Cell outer membrane</location>
    </subcellularLocation>
</comment>
<keyword evidence="3 6" id="KW-0732">Signal</keyword>
<evidence type="ECO:0000259" key="8">
    <source>
        <dbReference type="Pfam" id="PF14322"/>
    </source>
</evidence>
<dbReference type="InterPro" id="IPR033985">
    <property type="entry name" value="SusD-like_N"/>
</dbReference>
<reference evidence="9 10" key="1">
    <citation type="submission" date="2019-03" db="EMBL/GenBank/DDBJ databases">
        <title>Novel species of Flavobacterium.</title>
        <authorList>
            <person name="Liu Q."/>
            <person name="Xin Y.-H."/>
        </authorList>
    </citation>
    <scope>NUCLEOTIDE SEQUENCE [LARGE SCALE GENOMIC DNA]</scope>
    <source>
        <strain evidence="9 10">LB2P22</strain>
    </source>
</reference>
<keyword evidence="10" id="KW-1185">Reference proteome</keyword>
<evidence type="ECO:0000256" key="2">
    <source>
        <dbReference type="ARBA" id="ARBA00006275"/>
    </source>
</evidence>
<dbReference type="CDD" id="cd08977">
    <property type="entry name" value="SusD"/>
    <property type="match status" value="1"/>
</dbReference>
<dbReference type="InterPro" id="IPR012944">
    <property type="entry name" value="SusD_RagB_dom"/>
</dbReference>
<feature type="domain" description="SusD-like N-terminal" evidence="8">
    <location>
        <begin position="78"/>
        <end position="208"/>
    </location>
</feature>
<dbReference type="SUPFAM" id="SSF48452">
    <property type="entry name" value="TPR-like"/>
    <property type="match status" value="1"/>
</dbReference>
<accession>A0ABY2DPY1</accession>
<evidence type="ECO:0000256" key="3">
    <source>
        <dbReference type="ARBA" id="ARBA00022729"/>
    </source>
</evidence>
<protein>
    <submittedName>
        <fullName evidence="9">RagB/SusD family nutrient uptake outer membrane protein</fullName>
    </submittedName>
</protein>